<dbReference type="AlphaFoldDB" id="A0A1H7D662"/>
<name>A0A1H7D662_9BURK</name>
<dbReference type="Gene3D" id="1.10.287.1700">
    <property type="match status" value="1"/>
</dbReference>
<reference evidence="4" key="1">
    <citation type="submission" date="2016-10" db="EMBL/GenBank/DDBJ databases">
        <authorList>
            <person name="Varghese N."/>
            <person name="Submissions S."/>
        </authorList>
    </citation>
    <scope>NUCLEOTIDE SEQUENCE [LARGE SCALE GENOMIC DNA]</scope>
    <source>
        <strain evidence="4">LMG 26031</strain>
    </source>
</reference>
<feature type="region of interest" description="Disordered" evidence="2">
    <location>
        <begin position="121"/>
        <end position="142"/>
    </location>
</feature>
<dbReference type="InterPro" id="IPR053716">
    <property type="entry name" value="Flag_assembly_chemotaxis_eff"/>
</dbReference>
<sequence>MSDADDAAVLATLARLKRVREMRSQLARVAAARQQRIAAQSRRALDEAQQRLDQQIAAKAAIQQRLAQGEGGSARRFQEAVADTRTFNASIGRASDSVKQASVAHDGHEAELAQLQRAARRAQAAEDKLQKAGEQAQRSRAARVERAAEELADSFAARRFGVSQAAGASGDDGNDALPFTRDARC</sequence>
<proteinExistence type="predicted"/>
<keyword evidence="4" id="KW-1185">Reference proteome</keyword>
<accession>A0A1H7D662</accession>
<evidence type="ECO:0000256" key="2">
    <source>
        <dbReference type="SAM" id="MobiDB-lite"/>
    </source>
</evidence>
<evidence type="ECO:0000313" key="4">
    <source>
        <dbReference type="Proteomes" id="UP000198866"/>
    </source>
</evidence>
<protein>
    <submittedName>
        <fullName evidence="3">Uncharacterized protein</fullName>
    </submittedName>
</protein>
<dbReference type="Proteomes" id="UP000198866">
    <property type="component" value="Unassembled WGS sequence"/>
</dbReference>
<organism evidence="3 4">
    <name type="scientific">Paraburkholderia diazotrophica</name>
    <dbReference type="NCBI Taxonomy" id="667676"/>
    <lineage>
        <taxon>Bacteria</taxon>
        <taxon>Pseudomonadati</taxon>
        <taxon>Pseudomonadota</taxon>
        <taxon>Betaproteobacteria</taxon>
        <taxon>Burkholderiales</taxon>
        <taxon>Burkholderiaceae</taxon>
        <taxon>Paraburkholderia</taxon>
    </lineage>
</organism>
<feature type="coiled-coil region" evidence="1">
    <location>
        <begin position="31"/>
        <end position="65"/>
    </location>
</feature>
<dbReference type="OrthoDB" id="9035896at2"/>
<evidence type="ECO:0000256" key="1">
    <source>
        <dbReference type="SAM" id="Coils"/>
    </source>
</evidence>
<evidence type="ECO:0000313" key="3">
    <source>
        <dbReference type="EMBL" id="SEJ97261.1"/>
    </source>
</evidence>
<keyword evidence="1" id="KW-0175">Coiled coil</keyword>
<dbReference type="STRING" id="667676.SAMN05192539_10277"/>
<dbReference type="EMBL" id="FNYE01000027">
    <property type="protein sequence ID" value="SEJ97261.1"/>
    <property type="molecule type" value="Genomic_DNA"/>
</dbReference>
<feature type="region of interest" description="Disordered" evidence="2">
    <location>
        <begin position="163"/>
        <end position="185"/>
    </location>
</feature>
<gene>
    <name evidence="3" type="ORF">SAMN05192539_10277</name>
</gene>